<evidence type="ECO:0000313" key="3">
    <source>
        <dbReference type="EMBL" id="CAB4211362.1"/>
    </source>
</evidence>
<dbReference type="EMBL" id="LR797030">
    <property type="protein sequence ID" value="CAB4182712.1"/>
    <property type="molecule type" value="Genomic_DNA"/>
</dbReference>
<sequence>MANDVDISNLAVAHLGDTANITSIDPPEGSVQAERAARYYPIARDSLLEMRDWDFSIRRQSGASLDIDLPPPWAYAYAIPDDCLAVLGVYEEEYLADIAVATGNSVSVTPQPFIIEIDDTTDSKVIFTNVENAVIRFKARVTDAARFSSLFVTCLSYLLASYLAGPTYKGKAGAQMAKEMLQTCMAFLPEAARHDANQNYQPVVHSPAWISNR</sequence>
<evidence type="ECO:0000313" key="4">
    <source>
        <dbReference type="EMBL" id="CAB5227304.1"/>
    </source>
</evidence>
<organism evidence="2">
    <name type="scientific">uncultured Caudovirales phage</name>
    <dbReference type="NCBI Taxonomy" id="2100421"/>
    <lineage>
        <taxon>Viruses</taxon>
        <taxon>Duplodnaviria</taxon>
        <taxon>Heunggongvirae</taxon>
        <taxon>Uroviricota</taxon>
        <taxon>Caudoviricetes</taxon>
        <taxon>Peduoviridae</taxon>
        <taxon>Maltschvirus</taxon>
        <taxon>Maltschvirus maltsch</taxon>
    </lineage>
</organism>
<protein>
    <submittedName>
        <fullName evidence="2">Uncharacterized protein</fullName>
    </submittedName>
</protein>
<evidence type="ECO:0000313" key="2">
    <source>
        <dbReference type="EMBL" id="CAB4197345.1"/>
    </source>
</evidence>
<dbReference type="EMBL" id="LR797268">
    <property type="protein sequence ID" value="CAB4197345.1"/>
    <property type="molecule type" value="Genomic_DNA"/>
</dbReference>
<name>A0A6J5RYN2_9CAUD</name>
<reference evidence="2" key="1">
    <citation type="submission" date="2020-05" db="EMBL/GenBank/DDBJ databases">
        <authorList>
            <person name="Chiriac C."/>
            <person name="Salcher M."/>
            <person name="Ghai R."/>
            <person name="Kavagutti S V."/>
        </authorList>
    </citation>
    <scope>NUCLEOTIDE SEQUENCE</scope>
</reference>
<evidence type="ECO:0000313" key="1">
    <source>
        <dbReference type="EMBL" id="CAB4182712.1"/>
    </source>
</evidence>
<gene>
    <name evidence="1" type="ORF">UFOVP1077_19</name>
    <name evidence="2" type="ORF">UFOVP1316_7</name>
    <name evidence="3" type="ORF">UFOVP1428_16</name>
    <name evidence="4" type="ORF">UFOVP1526_28</name>
</gene>
<proteinExistence type="predicted"/>
<dbReference type="EMBL" id="LR798376">
    <property type="protein sequence ID" value="CAB5227304.1"/>
    <property type="molecule type" value="Genomic_DNA"/>
</dbReference>
<accession>A0A6J5RYN2</accession>
<dbReference type="EMBL" id="LR797374">
    <property type="protein sequence ID" value="CAB4211362.1"/>
    <property type="molecule type" value="Genomic_DNA"/>
</dbReference>